<dbReference type="PANTHER" id="PTHR12861">
    <property type="entry name" value="TRANSLOCON-ASSOCIATED PROTEIN, BETA SUBUNIT PRECURSOR TRAP-BETA SIGNAL SEQUENCE RECEPTOR BETA SUBUNIT"/>
    <property type="match status" value="1"/>
</dbReference>
<organism evidence="3 4">
    <name type="scientific">Knipowitschia caucasica</name>
    <name type="common">Caucasian dwarf goby</name>
    <name type="synonym">Pomatoschistus caucasicus</name>
    <dbReference type="NCBI Taxonomy" id="637954"/>
    <lineage>
        <taxon>Eukaryota</taxon>
        <taxon>Metazoa</taxon>
        <taxon>Chordata</taxon>
        <taxon>Craniata</taxon>
        <taxon>Vertebrata</taxon>
        <taxon>Euteleostomi</taxon>
        <taxon>Actinopterygii</taxon>
        <taxon>Neopterygii</taxon>
        <taxon>Teleostei</taxon>
        <taxon>Neoteleostei</taxon>
        <taxon>Acanthomorphata</taxon>
        <taxon>Gobiaria</taxon>
        <taxon>Gobiiformes</taxon>
        <taxon>Gobioidei</taxon>
        <taxon>Gobiidae</taxon>
        <taxon>Gobiinae</taxon>
        <taxon>Knipowitschia</taxon>
    </lineage>
</organism>
<keyword evidence="4" id="KW-1185">Reference proteome</keyword>
<accession>A0AAV2KJ91</accession>
<dbReference type="EMBL" id="OZ035841">
    <property type="protein sequence ID" value="CAL1589996.1"/>
    <property type="molecule type" value="Genomic_DNA"/>
</dbReference>
<feature type="region of interest" description="Disordered" evidence="1">
    <location>
        <begin position="225"/>
        <end position="291"/>
    </location>
</feature>
<dbReference type="AlphaFoldDB" id="A0AAV2KJ91"/>
<dbReference type="Pfam" id="PF05753">
    <property type="entry name" value="TRAP_beta"/>
    <property type="match status" value="1"/>
</dbReference>
<dbReference type="GO" id="GO:0005783">
    <property type="term" value="C:endoplasmic reticulum"/>
    <property type="evidence" value="ECO:0007669"/>
    <property type="project" value="TreeGrafter"/>
</dbReference>
<evidence type="ECO:0000313" key="3">
    <source>
        <dbReference type="EMBL" id="CAL1589996.1"/>
    </source>
</evidence>
<evidence type="ECO:0000256" key="2">
    <source>
        <dbReference type="SAM" id="Phobius"/>
    </source>
</evidence>
<keyword evidence="2" id="KW-0812">Transmembrane</keyword>
<dbReference type="PANTHER" id="PTHR12861:SF3">
    <property type="entry name" value="TRANSLOCON-ASSOCIATED PROTEIN SUBUNIT BETA"/>
    <property type="match status" value="1"/>
</dbReference>
<feature type="transmembrane region" description="Helical" evidence="2">
    <location>
        <begin position="188"/>
        <end position="210"/>
    </location>
</feature>
<evidence type="ECO:0008006" key="5">
    <source>
        <dbReference type="Google" id="ProtNLM"/>
    </source>
</evidence>
<reference evidence="3 4" key="1">
    <citation type="submission" date="2024-04" db="EMBL/GenBank/DDBJ databases">
        <authorList>
            <person name="Waldvogel A.-M."/>
            <person name="Schoenle A."/>
        </authorList>
    </citation>
    <scope>NUCLEOTIDE SEQUENCE [LARGE SCALE GENOMIC DNA]</scope>
</reference>
<keyword evidence="2" id="KW-1133">Transmembrane helix</keyword>
<evidence type="ECO:0000313" key="4">
    <source>
        <dbReference type="Proteomes" id="UP001497482"/>
    </source>
</evidence>
<protein>
    <recommendedName>
        <fullName evidence="5">Translocon-associated protein subunit beta</fullName>
    </recommendedName>
</protein>
<evidence type="ECO:0000256" key="1">
    <source>
        <dbReference type="SAM" id="MobiDB-lite"/>
    </source>
</evidence>
<proteinExistence type="predicted"/>
<keyword evidence="2" id="KW-0472">Membrane</keyword>
<feature type="region of interest" description="Disordered" evidence="1">
    <location>
        <begin position="18"/>
        <end position="37"/>
    </location>
</feature>
<sequence>MEEDRTSLAPGRWSLFAECGGEAPHPEPQSHSTHEREDTEMRAVLILSLLALLGLGSGEEGARLLASKSLLNRYAVEGRDLTLQYNIYNVGSSAALEVDLSDDSFPPEDFGIVSGMLNVKWDRIAPASNVSHTVVLRPLKAGYFNFTSASVSYVAQEGGPVVVGYTSAPGQGGILAQREFDRRFSPHYLDWAAFGVMTLPSIGIPLLLWYSSKRNPLLPQRVSAAGAANTGTGAHQTVPDTSRGPSHIRPSPSHPGAPGTADRAAAASTLTGRVTRSTGVISPPVMVGSGP</sequence>
<feature type="compositionally biased region" description="Low complexity" evidence="1">
    <location>
        <begin position="256"/>
        <end position="272"/>
    </location>
</feature>
<gene>
    <name evidence="3" type="ORF">KC01_LOCUS19573</name>
</gene>
<feature type="compositionally biased region" description="Low complexity" evidence="1">
    <location>
        <begin position="225"/>
        <end position="234"/>
    </location>
</feature>
<dbReference type="Proteomes" id="UP001497482">
    <property type="component" value="Chromosome 19"/>
</dbReference>
<name>A0AAV2KJ91_KNICA</name>